<evidence type="ECO:0000313" key="3">
    <source>
        <dbReference type="Proteomes" id="UP000192902"/>
    </source>
</evidence>
<dbReference type="AlphaFoldDB" id="A0A1W6BYU4"/>
<keyword evidence="1" id="KW-0472">Membrane</keyword>
<sequence length="99" mass="11627">MKKAFSLIEIIISVVILAVIFSSFSLYYEQIYKNYEPLKLLENLYILEEKLNQNSNFKIYELKISGLNSLNIGEEIAKDEAFELKSLKILDQNYSVYFQ</sequence>
<evidence type="ECO:0000313" key="2">
    <source>
        <dbReference type="EMBL" id="ARJ57254.1"/>
    </source>
</evidence>
<organism evidence="2 3">
    <name type="scientific">Campylobacter cuniculorum DSM 23162 = LMG 24588</name>
    <dbReference type="NCBI Taxonomy" id="1121267"/>
    <lineage>
        <taxon>Bacteria</taxon>
        <taxon>Pseudomonadati</taxon>
        <taxon>Campylobacterota</taxon>
        <taxon>Epsilonproteobacteria</taxon>
        <taxon>Campylobacterales</taxon>
        <taxon>Campylobacteraceae</taxon>
        <taxon>Campylobacter</taxon>
    </lineage>
</organism>
<dbReference type="EMBL" id="CP020867">
    <property type="protein sequence ID" value="ARJ57254.1"/>
    <property type="molecule type" value="Genomic_DNA"/>
</dbReference>
<reference evidence="2 3" key="1">
    <citation type="submission" date="2017-04" db="EMBL/GenBank/DDBJ databases">
        <title>Complete genome sequence of the Campylobacter cuniculorum type strain LMG24588.</title>
        <authorList>
            <person name="Miller W.G."/>
            <person name="Yee E."/>
            <person name="Revez J."/>
            <person name="Bono J.L."/>
            <person name="Rossi M."/>
        </authorList>
    </citation>
    <scope>NUCLEOTIDE SEQUENCE [LARGE SCALE GENOMIC DNA]</scope>
    <source>
        <strain evidence="2 3">LMG 24588</strain>
    </source>
</reference>
<protein>
    <recommendedName>
        <fullName evidence="4">Type II secretion system protein</fullName>
    </recommendedName>
</protein>
<evidence type="ECO:0008006" key="4">
    <source>
        <dbReference type="Google" id="ProtNLM"/>
    </source>
</evidence>
<feature type="transmembrane region" description="Helical" evidence="1">
    <location>
        <begin position="7"/>
        <end position="28"/>
    </location>
</feature>
<gene>
    <name evidence="2" type="ORF">CCUN_1675</name>
</gene>
<dbReference type="RefSeq" id="WP_027305520.1">
    <property type="nucleotide sequence ID" value="NZ_CP020867.1"/>
</dbReference>
<evidence type="ECO:0000256" key="1">
    <source>
        <dbReference type="SAM" id="Phobius"/>
    </source>
</evidence>
<keyword evidence="1" id="KW-1133">Transmembrane helix</keyword>
<accession>A0A1W6BYU4</accession>
<proteinExistence type="predicted"/>
<keyword evidence="1" id="KW-0812">Transmembrane</keyword>
<dbReference type="Pfam" id="PF07963">
    <property type="entry name" value="N_methyl"/>
    <property type="match status" value="1"/>
</dbReference>
<dbReference type="NCBIfam" id="TIGR02532">
    <property type="entry name" value="IV_pilin_GFxxxE"/>
    <property type="match status" value="1"/>
</dbReference>
<dbReference type="STRING" id="1121267.CCUN_1675"/>
<dbReference type="eggNOG" id="ENOG5032NQ6">
    <property type="taxonomic scope" value="Bacteria"/>
</dbReference>
<dbReference type="KEGG" id="ccun:CCUN_1675"/>
<dbReference type="InterPro" id="IPR012902">
    <property type="entry name" value="N_methyl_site"/>
</dbReference>
<dbReference type="Proteomes" id="UP000192902">
    <property type="component" value="Chromosome"/>
</dbReference>
<name>A0A1W6BYU4_9BACT</name>